<sequence length="465" mass="51485">MSRLNDRAYQLLKGAIRARYQQQPATRIPKEVLWQRLEKLRLQSGEPAGFEDLRAIVSDAFPDFDLGLLKSAARLNQPKMGWGFWAWGSWGCGLAGVVVATGGIALANLPLPPIRNVVADNAPLLLLPSFWMMDQDYRAATAATAQAKQLLDNATSAADIELGATKTQAAQAALDRLPVWFLGSRPKTYCTLFSCRWRFTLDEFAAARQTVARLEAQVFQERNAQALLNQALATVETARQQHQSAKDSSAQNAALGDWQSGIDRLREVPQKTLAGRQARAKLVGIDRDFQSITGRAVGRQQSGSLITGAKEYGFRAALAAQKPPHPVEQWRVVQNLWQEALALLTQIKDDDPQFAAAQRLRAEYAQNLAIAKQREALERQSIESLEQADRQIAQWRTLAAADPSNPRLLGTLQEIENNLERVHPASTAYAKAEQLRQFANQALQRYQPMTPQPNVAPNAPATQAR</sequence>
<name>A0ABW7CHC7_9CYAN</name>
<keyword evidence="2" id="KW-0812">Transmembrane</keyword>
<dbReference type="EMBL" id="JAZAQF010000094">
    <property type="protein sequence ID" value="MFG3819500.1"/>
    <property type="molecule type" value="Genomic_DNA"/>
</dbReference>
<protein>
    <submittedName>
        <fullName evidence="3">Uncharacterized protein</fullName>
    </submittedName>
</protein>
<evidence type="ECO:0000256" key="1">
    <source>
        <dbReference type="SAM" id="Coils"/>
    </source>
</evidence>
<evidence type="ECO:0000256" key="2">
    <source>
        <dbReference type="SAM" id="Phobius"/>
    </source>
</evidence>
<comment type="caution">
    <text evidence="3">The sequence shown here is derived from an EMBL/GenBank/DDBJ whole genome shotgun (WGS) entry which is preliminary data.</text>
</comment>
<evidence type="ECO:0000313" key="4">
    <source>
        <dbReference type="Proteomes" id="UP001604335"/>
    </source>
</evidence>
<keyword evidence="2" id="KW-1133">Transmembrane helix</keyword>
<reference evidence="4" key="1">
    <citation type="journal article" date="2024" name="Algal Res.">
        <title>Biochemical, toxicological and genomic investigation of a high-biomass producing Limnothrix strain isolated from Italian shallow drinking water reservoir.</title>
        <authorList>
            <person name="Simonazzi M."/>
            <person name="Shishido T.K."/>
            <person name="Delbaje E."/>
            <person name="Wahlsten M."/>
            <person name="Fewer D.P."/>
            <person name="Sivonen K."/>
            <person name="Pezzolesi L."/>
            <person name="Pistocchi R."/>
        </authorList>
    </citation>
    <scope>NUCLEOTIDE SEQUENCE [LARGE SCALE GENOMIC DNA]</scope>
    <source>
        <strain evidence="4">LRLZ20PSL1</strain>
    </source>
</reference>
<gene>
    <name evidence="3" type="ORF">VPK24_17780</name>
</gene>
<proteinExistence type="predicted"/>
<dbReference type="Proteomes" id="UP001604335">
    <property type="component" value="Unassembled WGS sequence"/>
</dbReference>
<organism evidence="3 4">
    <name type="scientific">Limnothrix redekei LRLZ20PSL1</name>
    <dbReference type="NCBI Taxonomy" id="3112953"/>
    <lineage>
        <taxon>Bacteria</taxon>
        <taxon>Bacillati</taxon>
        <taxon>Cyanobacteriota</taxon>
        <taxon>Cyanophyceae</taxon>
        <taxon>Pseudanabaenales</taxon>
        <taxon>Pseudanabaenaceae</taxon>
        <taxon>Limnothrix</taxon>
    </lineage>
</organism>
<feature type="transmembrane region" description="Helical" evidence="2">
    <location>
        <begin position="84"/>
        <end position="107"/>
    </location>
</feature>
<evidence type="ECO:0000313" key="3">
    <source>
        <dbReference type="EMBL" id="MFG3819500.1"/>
    </source>
</evidence>
<feature type="coiled-coil region" evidence="1">
    <location>
        <begin position="221"/>
        <end position="248"/>
    </location>
</feature>
<keyword evidence="4" id="KW-1185">Reference proteome</keyword>
<keyword evidence="2" id="KW-0472">Membrane</keyword>
<keyword evidence="1" id="KW-0175">Coiled coil</keyword>
<dbReference type="RefSeq" id="WP_393015451.1">
    <property type="nucleotide sequence ID" value="NZ_JAZAQF010000094.1"/>
</dbReference>
<accession>A0ABW7CHC7</accession>